<reference evidence="4 5" key="1">
    <citation type="submission" date="2017-07" db="EMBL/GenBank/DDBJ databases">
        <title>Draft whole genome sequences of clinical Proprionibacteriaceae strains.</title>
        <authorList>
            <person name="Bernier A.-M."/>
            <person name="Bernard K."/>
            <person name="Domingo M.-C."/>
        </authorList>
    </citation>
    <scope>NUCLEOTIDE SEQUENCE [LARGE SCALE GENOMIC DNA]</scope>
    <source>
        <strain evidence="4 5">NML 030167</strain>
    </source>
</reference>
<feature type="signal peptide" evidence="3">
    <location>
        <begin position="1"/>
        <end position="27"/>
    </location>
</feature>
<dbReference type="Proteomes" id="UP000215896">
    <property type="component" value="Unassembled WGS sequence"/>
</dbReference>
<dbReference type="EMBL" id="NMVO01000013">
    <property type="protein sequence ID" value="OYO13482.1"/>
    <property type="molecule type" value="Genomic_DNA"/>
</dbReference>
<keyword evidence="1 3" id="KW-0732">Signal</keyword>
<accession>A0A4R6LN80</accession>
<evidence type="ECO:0000256" key="3">
    <source>
        <dbReference type="SAM" id="SignalP"/>
    </source>
</evidence>
<evidence type="ECO:0008006" key="6">
    <source>
        <dbReference type="Google" id="ProtNLM"/>
    </source>
</evidence>
<accession>A0A255GDF9</accession>
<dbReference type="AlphaFoldDB" id="A0A255GDF9"/>
<sequence length="195" mass="20013">MPRRLPTIATALIGVLLLGGCGSGATATGRPTSVASANRASVAPPTPKQRTATPTATPTENRVLLPGPAPVDYRLQEGAGTLAVKTFSWQRTGNGQGSAPPKQRYLVLDVLLTAREGTVLVNPLYFVTLTADQQVMVPTMGADGNEPVLASKTLKPGESVGGIVAFDTPPGPVTVVLNDELGNRVAVVSLPAPAD</sequence>
<keyword evidence="5" id="KW-1185">Reference proteome</keyword>
<dbReference type="InterPro" id="IPR029050">
    <property type="entry name" value="Immunoprotect_excell_Ig-like"/>
</dbReference>
<gene>
    <name evidence="4" type="ORF">CGZ94_10945</name>
</gene>
<feature type="compositionally biased region" description="Polar residues" evidence="2">
    <location>
        <begin position="48"/>
        <end position="59"/>
    </location>
</feature>
<feature type="compositionally biased region" description="Polar residues" evidence="2">
    <location>
        <begin position="28"/>
        <end position="39"/>
    </location>
</feature>
<evidence type="ECO:0000256" key="1">
    <source>
        <dbReference type="ARBA" id="ARBA00022729"/>
    </source>
</evidence>
<evidence type="ECO:0000313" key="5">
    <source>
        <dbReference type="Proteomes" id="UP000215896"/>
    </source>
</evidence>
<dbReference type="RefSeq" id="WP_094359993.1">
    <property type="nucleotide sequence ID" value="NZ_NMVK01000026.1"/>
</dbReference>
<comment type="caution">
    <text evidence="4">The sequence shown here is derived from an EMBL/GenBank/DDBJ whole genome shotgun (WGS) entry which is preliminary data.</text>
</comment>
<evidence type="ECO:0000313" key="4">
    <source>
        <dbReference type="EMBL" id="OYO13482.1"/>
    </source>
</evidence>
<dbReference type="Gene3D" id="2.60.40.1240">
    <property type="match status" value="1"/>
</dbReference>
<feature type="region of interest" description="Disordered" evidence="2">
    <location>
        <begin position="28"/>
        <end position="59"/>
    </location>
</feature>
<proteinExistence type="predicted"/>
<organism evidence="4 5">
    <name type="scientific">Enemella evansiae</name>
    <dbReference type="NCBI Taxonomy" id="2016499"/>
    <lineage>
        <taxon>Bacteria</taxon>
        <taxon>Bacillati</taxon>
        <taxon>Actinomycetota</taxon>
        <taxon>Actinomycetes</taxon>
        <taxon>Propionibacteriales</taxon>
        <taxon>Propionibacteriaceae</taxon>
        <taxon>Enemella</taxon>
    </lineage>
</organism>
<protein>
    <recommendedName>
        <fullName evidence="6">DUF4352 domain-containing protein</fullName>
    </recommendedName>
</protein>
<dbReference type="PROSITE" id="PS51257">
    <property type="entry name" value="PROKAR_LIPOPROTEIN"/>
    <property type="match status" value="1"/>
</dbReference>
<dbReference type="OrthoDB" id="4939778at2"/>
<evidence type="ECO:0000256" key="2">
    <source>
        <dbReference type="SAM" id="MobiDB-lite"/>
    </source>
</evidence>
<feature type="chain" id="PRO_5041061222" description="DUF4352 domain-containing protein" evidence="3">
    <location>
        <begin position="28"/>
        <end position="195"/>
    </location>
</feature>
<name>A0A255GDF9_9ACTN</name>